<reference evidence="6 7" key="1">
    <citation type="journal article" date="2016" name="Front. Microbiol.">
        <title>Genomic Resource of Rice Seed Associated Bacteria.</title>
        <authorList>
            <person name="Midha S."/>
            <person name="Bansal K."/>
            <person name="Sharma S."/>
            <person name="Kumar N."/>
            <person name="Patil P.P."/>
            <person name="Chaudhry V."/>
            <person name="Patil P.B."/>
        </authorList>
    </citation>
    <scope>NUCLEOTIDE SEQUENCE [LARGE SCALE GENOMIC DNA]</scope>
    <source>
        <strain evidence="6 7">RSA3</strain>
    </source>
</reference>
<dbReference type="PATRIC" id="fig|2033.7.peg.1366"/>
<dbReference type="GO" id="GO:0008700">
    <property type="term" value="F:(R,S)-4-hydroxy-2-oxoglutarate aldolase activity"/>
    <property type="evidence" value="ECO:0007669"/>
    <property type="project" value="UniProtKB-EC"/>
</dbReference>
<dbReference type="GO" id="GO:0008675">
    <property type="term" value="F:2-dehydro-3-deoxy-phosphogluconate aldolase activity"/>
    <property type="evidence" value="ECO:0007669"/>
    <property type="project" value="UniProtKB-EC"/>
</dbReference>
<dbReference type="Proteomes" id="UP000072189">
    <property type="component" value="Unassembled WGS sequence"/>
</dbReference>
<dbReference type="InterPro" id="IPR013785">
    <property type="entry name" value="Aldolase_TIM"/>
</dbReference>
<comment type="caution">
    <text evidence="6">The sequence shown here is derived from an EMBL/GenBank/DDBJ whole genome shotgun (WGS) entry which is preliminary data.</text>
</comment>
<name>A0A147FAM3_MICTE</name>
<dbReference type="EMBL" id="LDRV01000022">
    <property type="protein sequence ID" value="KTS13577.1"/>
    <property type="molecule type" value="Genomic_DNA"/>
</dbReference>
<dbReference type="NCBIfam" id="TIGR01182">
    <property type="entry name" value="eda"/>
    <property type="match status" value="1"/>
</dbReference>
<accession>A0A147FAM3</accession>
<dbReference type="Pfam" id="PF01081">
    <property type="entry name" value="Aldolase"/>
    <property type="match status" value="1"/>
</dbReference>
<comment type="subunit">
    <text evidence="3">Homotrimer.</text>
</comment>
<dbReference type="InterPro" id="IPR000887">
    <property type="entry name" value="Aldlse_KDPG_KHG"/>
</dbReference>
<comment type="similarity">
    <text evidence="2">Belongs to the KHG/KDPG aldolase family.</text>
</comment>
<evidence type="ECO:0000313" key="6">
    <source>
        <dbReference type="EMBL" id="KTS13577.1"/>
    </source>
</evidence>
<protein>
    <submittedName>
        <fullName evidence="6">Keto-deoxy-phosphogluconate aldolase</fullName>
        <ecNumber evidence="6">4.1.2.14</ecNumber>
        <ecNumber evidence="6">4.1.3.16</ecNumber>
    </submittedName>
</protein>
<evidence type="ECO:0000256" key="4">
    <source>
        <dbReference type="ARBA" id="ARBA00023239"/>
    </source>
</evidence>
<comment type="pathway">
    <text evidence="1">Carbohydrate acid metabolism.</text>
</comment>
<evidence type="ECO:0000256" key="2">
    <source>
        <dbReference type="ARBA" id="ARBA00006906"/>
    </source>
</evidence>
<keyword evidence="4 6" id="KW-0456">Lyase</keyword>
<dbReference type="PANTHER" id="PTHR30246:SF1">
    <property type="entry name" value="2-DEHYDRO-3-DEOXY-6-PHOSPHOGALACTONATE ALDOLASE-RELATED"/>
    <property type="match status" value="1"/>
</dbReference>
<evidence type="ECO:0000256" key="1">
    <source>
        <dbReference type="ARBA" id="ARBA00004761"/>
    </source>
</evidence>
<organism evidence="6 7">
    <name type="scientific">Microbacterium testaceum</name>
    <name type="common">Aureobacterium testaceum</name>
    <name type="synonym">Brevibacterium testaceum</name>
    <dbReference type="NCBI Taxonomy" id="2033"/>
    <lineage>
        <taxon>Bacteria</taxon>
        <taxon>Bacillati</taxon>
        <taxon>Actinomycetota</taxon>
        <taxon>Actinomycetes</taxon>
        <taxon>Micrococcales</taxon>
        <taxon>Microbacteriaceae</taxon>
        <taxon>Microbacterium</taxon>
    </lineage>
</organism>
<proteinExistence type="inferred from homology"/>
<keyword evidence="5" id="KW-0119">Carbohydrate metabolism</keyword>
<dbReference type="RefSeq" id="WP_058613417.1">
    <property type="nucleotide sequence ID" value="NZ_LDRV01000022.1"/>
</dbReference>
<gene>
    <name evidence="6" type="ORF">RSA3_03980</name>
</gene>
<evidence type="ECO:0000256" key="3">
    <source>
        <dbReference type="ARBA" id="ARBA00011233"/>
    </source>
</evidence>
<dbReference type="EC" id="4.1.2.14" evidence="6"/>
<dbReference type="AlphaFoldDB" id="A0A147FAM3"/>
<dbReference type="CDD" id="cd00452">
    <property type="entry name" value="KDPG_aldolase"/>
    <property type="match status" value="1"/>
</dbReference>
<evidence type="ECO:0000256" key="5">
    <source>
        <dbReference type="ARBA" id="ARBA00023277"/>
    </source>
</evidence>
<dbReference type="SUPFAM" id="SSF51569">
    <property type="entry name" value="Aldolase"/>
    <property type="match status" value="1"/>
</dbReference>
<sequence length="217" mass="22056">MSDSSSSLTERLSSIGIVPVVVLDDADRARDLALALRDGGVGCAEFTLRTPAGLAAISATAGIDGFLAGAGTVLTVEQADAAIDAGATFAVTPGYDPAVADRLRAGGVTVVPGVATPTEVQRALSDGFSDVKVFPAGHLGGGSYLDALHGPFPDVRFIPSGGVDPGSLGDYLRRSWVLAASGSWMVPRDAIARGDFETIAAAAAECARIRDEARSAR</sequence>
<dbReference type="Gene3D" id="3.20.20.70">
    <property type="entry name" value="Aldolase class I"/>
    <property type="match status" value="1"/>
</dbReference>
<evidence type="ECO:0000313" key="7">
    <source>
        <dbReference type="Proteomes" id="UP000072189"/>
    </source>
</evidence>
<dbReference type="PANTHER" id="PTHR30246">
    <property type="entry name" value="2-KETO-3-DEOXY-6-PHOSPHOGLUCONATE ALDOLASE"/>
    <property type="match status" value="1"/>
</dbReference>
<dbReference type="EC" id="4.1.3.16" evidence="6"/>